<keyword evidence="6" id="KW-0066">ATP synthesis</keyword>
<proteinExistence type="inferred from homology"/>
<comment type="subcellular location">
    <subcellularLocation>
        <location evidence="1">Endomembrane system</location>
        <topology evidence="1">Peripheral membrane protein</topology>
    </subcellularLocation>
</comment>
<dbReference type="SUPFAM" id="SSF51344">
    <property type="entry name" value="Epsilon subunit of F1F0-ATP synthase N-terminal domain"/>
    <property type="match status" value="1"/>
</dbReference>
<keyword evidence="5" id="KW-0472">Membrane</keyword>
<keyword evidence="6" id="KW-0139">CF(1)</keyword>
<dbReference type="InterPro" id="IPR036771">
    <property type="entry name" value="ATPsynth_dsu/esu_N"/>
</dbReference>
<reference evidence="8 9" key="1">
    <citation type="journal article" date="2016" name="Nat. Commun.">
        <title>Thousands of microbial genomes shed light on interconnected biogeochemical processes in an aquifer system.</title>
        <authorList>
            <person name="Anantharaman K."/>
            <person name="Brown C.T."/>
            <person name="Hug L.A."/>
            <person name="Sharon I."/>
            <person name="Castelle C.J."/>
            <person name="Probst A.J."/>
            <person name="Thomas B.C."/>
            <person name="Singh A."/>
            <person name="Wilkins M.J."/>
            <person name="Karaoz U."/>
            <person name="Brodie E.L."/>
            <person name="Williams K.H."/>
            <person name="Hubbard S.S."/>
            <person name="Banfield J.F."/>
        </authorList>
    </citation>
    <scope>NUCLEOTIDE SEQUENCE [LARGE SCALE GENOMIC DNA]</scope>
</reference>
<dbReference type="CDD" id="cd12152">
    <property type="entry name" value="F1-ATPase_delta"/>
    <property type="match status" value="1"/>
</dbReference>
<feature type="domain" description="ATP synthase F1 complex delta/epsilon subunit N-terminal" evidence="7">
    <location>
        <begin position="1"/>
        <end position="77"/>
    </location>
</feature>
<dbReference type="GO" id="GO:0012505">
    <property type="term" value="C:endomembrane system"/>
    <property type="evidence" value="ECO:0007669"/>
    <property type="project" value="UniProtKB-SubCell"/>
</dbReference>
<comment type="similarity">
    <text evidence="2">Belongs to the ATPase epsilon chain family.</text>
</comment>
<organism evidence="8 9">
    <name type="scientific">Candidatus Adlerbacteria bacterium RIFCSPHIGHO2_02_FULL_54_18</name>
    <dbReference type="NCBI Taxonomy" id="1797241"/>
    <lineage>
        <taxon>Bacteria</taxon>
        <taxon>Candidatus Adleribacteriota</taxon>
    </lineage>
</organism>
<accession>A0A1F4Y5B8</accession>
<dbReference type="GO" id="GO:0046933">
    <property type="term" value="F:proton-transporting ATP synthase activity, rotational mechanism"/>
    <property type="evidence" value="ECO:0007669"/>
    <property type="project" value="InterPro"/>
</dbReference>
<dbReference type="EMBL" id="MEWV01000001">
    <property type="protein sequence ID" value="OGC89068.1"/>
    <property type="molecule type" value="Genomic_DNA"/>
</dbReference>
<dbReference type="GO" id="GO:0045259">
    <property type="term" value="C:proton-transporting ATP synthase complex"/>
    <property type="evidence" value="ECO:0007669"/>
    <property type="project" value="UniProtKB-KW"/>
</dbReference>
<evidence type="ECO:0000313" key="8">
    <source>
        <dbReference type="EMBL" id="OGC89068.1"/>
    </source>
</evidence>
<evidence type="ECO:0000259" key="7">
    <source>
        <dbReference type="Pfam" id="PF02823"/>
    </source>
</evidence>
<name>A0A1F4Y5B8_9BACT</name>
<keyword evidence="4" id="KW-0406">Ion transport</keyword>
<dbReference type="Gene3D" id="2.60.15.10">
    <property type="entry name" value="F0F1 ATP synthase delta/epsilon subunit, N-terminal"/>
    <property type="match status" value="1"/>
</dbReference>
<keyword evidence="3" id="KW-0813">Transport</keyword>
<comment type="caution">
    <text evidence="8">The sequence shown here is derived from an EMBL/GenBank/DDBJ whole genome shotgun (WGS) entry which is preliminary data.</text>
</comment>
<evidence type="ECO:0000256" key="6">
    <source>
        <dbReference type="ARBA" id="ARBA00023196"/>
    </source>
</evidence>
<evidence type="ECO:0000256" key="5">
    <source>
        <dbReference type="ARBA" id="ARBA00023136"/>
    </source>
</evidence>
<evidence type="ECO:0000313" key="9">
    <source>
        <dbReference type="Proteomes" id="UP000178720"/>
    </source>
</evidence>
<sequence>MHIVIAKVDTVLFEGEAYSLTVPAVGGEMTVLGGHMPLVTTLKAGEARVHIAAGDTPKIFSLSGGVLEVRSDGATVIL</sequence>
<gene>
    <name evidence="8" type="ORF">A3D70_01595</name>
</gene>
<evidence type="ECO:0000256" key="3">
    <source>
        <dbReference type="ARBA" id="ARBA00022448"/>
    </source>
</evidence>
<protein>
    <recommendedName>
        <fullName evidence="7">ATP synthase F1 complex delta/epsilon subunit N-terminal domain-containing protein</fullName>
    </recommendedName>
</protein>
<dbReference type="InterPro" id="IPR020546">
    <property type="entry name" value="ATP_synth_F1_dsu/esu_N"/>
</dbReference>
<dbReference type="AlphaFoldDB" id="A0A1F4Y5B8"/>
<evidence type="ECO:0000256" key="1">
    <source>
        <dbReference type="ARBA" id="ARBA00004184"/>
    </source>
</evidence>
<dbReference type="InterPro" id="IPR001469">
    <property type="entry name" value="ATP_synth_F1_dsu/esu"/>
</dbReference>
<evidence type="ECO:0000256" key="2">
    <source>
        <dbReference type="ARBA" id="ARBA00005712"/>
    </source>
</evidence>
<dbReference type="Pfam" id="PF02823">
    <property type="entry name" value="ATP-synt_DE_N"/>
    <property type="match status" value="1"/>
</dbReference>
<dbReference type="Proteomes" id="UP000178720">
    <property type="component" value="Unassembled WGS sequence"/>
</dbReference>
<evidence type="ECO:0000256" key="4">
    <source>
        <dbReference type="ARBA" id="ARBA00023065"/>
    </source>
</evidence>